<comment type="caution">
    <text evidence="1">The sequence shown here is derived from an EMBL/GenBank/DDBJ whole genome shotgun (WGS) entry which is preliminary data.</text>
</comment>
<name>A0A562THV0_9HYPH</name>
<gene>
    <name evidence="1" type="ORF">JM93_00304</name>
</gene>
<sequence length="54" mass="5889">MNGHLNFPLILYKDLKQIFPIRGALDNSRPEIKRHGGGGCAPSPEPCPEPVCFG</sequence>
<keyword evidence="2" id="KW-1185">Reference proteome</keyword>
<dbReference type="EMBL" id="VLLF01000001">
    <property type="protein sequence ID" value="TWI92758.1"/>
    <property type="molecule type" value="Genomic_DNA"/>
</dbReference>
<evidence type="ECO:0000313" key="1">
    <source>
        <dbReference type="EMBL" id="TWI92758.1"/>
    </source>
</evidence>
<proteinExistence type="predicted"/>
<dbReference type="AlphaFoldDB" id="A0A562THV0"/>
<reference evidence="1 2" key="1">
    <citation type="submission" date="2019-07" db="EMBL/GenBank/DDBJ databases">
        <title>Genomic Encyclopedia of Archaeal and Bacterial Type Strains, Phase II (KMG-II): from individual species to whole genera.</title>
        <authorList>
            <person name="Goeker M."/>
        </authorList>
    </citation>
    <scope>NUCLEOTIDE SEQUENCE [LARGE SCALE GENOMIC DNA]</scope>
    <source>
        <strain evidence="1 2">ATCC BAA-252</strain>
    </source>
</reference>
<protein>
    <submittedName>
        <fullName evidence="1">Uncharacterized protein</fullName>
    </submittedName>
</protein>
<accession>A0A562THV0</accession>
<organism evidence="1 2">
    <name type="scientific">Roseibium hamelinense</name>
    <dbReference type="NCBI Taxonomy" id="150831"/>
    <lineage>
        <taxon>Bacteria</taxon>
        <taxon>Pseudomonadati</taxon>
        <taxon>Pseudomonadota</taxon>
        <taxon>Alphaproteobacteria</taxon>
        <taxon>Hyphomicrobiales</taxon>
        <taxon>Stappiaceae</taxon>
        <taxon>Roseibium</taxon>
    </lineage>
</organism>
<dbReference type="Proteomes" id="UP000320593">
    <property type="component" value="Unassembled WGS sequence"/>
</dbReference>
<evidence type="ECO:0000313" key="2">
    <source>
        <dbReference type="Proteomes" id="UP000320593"/>
    </source>
</evidence>